<feature type="repeat" description="Xin" evidence="5">
    <location>
        <begin position="785"/>
        <end position="800"/>
    </location>
</feature>
<feature type="repeat" description="Xin" evidence="5">
    <location>
        <begin position="503"/>
        <end position="518"/>
    </location>
</feature>
<feature type="compositionally biased region" description="Basic and acidic residues" evidence="7">
    <location>
        <begin position="1126"/>
        <end position="1151"/>
    </location>
</feature>
<feature type="repeat" description="Xin" evidence="5">
    <location>
        <begin position="674"/>
        <end position="689"/>
    </location>
</feature>
<comment type="subcellular location">
    <subcellularLocation>
        <location evidence="1">Cell junction</location>
    </subcellularLocation>
</comment>
<keyword evidence="4 5" id="KW-0009">Actin-binding</keyword>
<dbReference type="GO" id="GO:0001725">
    <property type="term" value="C:stress fiber"/>
    <property type="evidence" value="ECO:0007669"/>
    <property type="project" value="TreeGrafter"/>
</dbReference>
<dbReference type="InterPro" id="IPR012510">
    <property type="entry name" value="Actin-binding_Xin_repeat"/>
</dbReference>
<feature type="repeat" description="Xin" evidence="5">
    <location>
        <begin position="295"/>
        <end position="310"/>
    </location>
</feature>
<evidence type="ECO:0000256" key="3">
    <source>
        <dbReference type="ARBA" id="ARBA00022949"/>
    </source>
</evidence>
<name>A0A2U9BKP3_SCOMX</name>
<organism evidence="8 9">
    <name type="scientific">Scophthalmus maximus</name>
    <name type="common">Turbot</name>
    <name type="synonym">Psetta maxima</name>
    <dbReference type="NCBI Taxonomy" id="52904"/>
    <lineage>
        <taxon>Eukaryota</taxon>
        <taxon>Metazoa</taxon>
        <taxon>Chordata</taxon>
        <taxon>Craniata</taxon>
        <taxon>Vertebrata</taxon>
        <taxon>Euteleostomi</taxon>
        <taxon>Actinopterygii</taxon>
        <taxon>Neopterygii</taxon>
        <taxon>Teleostei</taxon>
        <taxon>Neoteleostei</taxon>
        <taxon>Acanthomorphata</taxon>
        <taxon>Carangaria</taxon>
        <taxon>Pleuronectiformes</taxon>
        <taxon>Pleuronectoidei</taxon>
        <taxon>Scophthalmidae</taxon>
        <taxon>Scophthalmus</taxon>
    </lineage>
</organism>
<feature type="compositionally biased region" description="Polar residues" evidence="7">
    <location>
        <begin position="1172"/>
        <end position="1181"/>
    </location>
</feature>
<feature type="compositionally biased region" description="Pro residues" evidence="7">
    <location>
        <begin position="21"/>
        <end position="32"/>
    </location>
</feature>
<feature type="repeat" description="Xin" evidence="5">
    <location>
        <begin position="257"/>
        <end position="272"/>
    </location>
</feature>
<dbReference type="InterPro" id="IPR030072">
    <property type="entry name" value="XIRP1/XIRP2"/>
</dbReference>
<comment type="domain">
    <text evidence="5">Xin repeats bind F-actin.</text>
</comment>
<dbReference type="GO" id="GO:0051015">
    <property type="term" value="F:actin filament binding"/>
    <property type="evidence" value="ECO:0007669"/>
    <property type="project" value="TreeGrafter"/>
</dbReference>
<feature type="repeat" description="Xin" evidence="5">
    <location>
        <begin position="639"/>
        <end position="654"/>
    </location>
</feature>
<sequence length="1252" mass="141761">MADAARKITVSQSSLGEDDLPLPPPPPVPPRPLDYDGHPALTSPPLIPPKETFSTFYHQRQKSELKRLFKHIHPDLRAMQSMRWIFENWNLDNIGDPHATKKMLDDEELKGGDVRGTSSVFEHIDSTQQMPTKRQTSVRGDVRTSTWLFETQALDSLNKSKREEGELVEAVLKESIQPGDVTGTRLLFESKPLSDLGRCNSIEDHSFLKLRSELQEQKGDVQKTVKLFQAEPCCAIRDKSGNIHEVKSICREEIISSNISTARWLFETQPLDLINKGTEEVKIIRGISLEEGQRGGVDQKRWMFETQPFDTIQEVVGVDKFEGTVVECKEEADVVNKRKFFEMQPLAILKGDSAEISLEKEEVIGGDVKTSLWLFETQPMETLSDTYEVGCLKKITLSADEQGEVKGRKKMFEGCSIKKNTSFQKQEIERGDVKGFKHVFETIPLSKIAHSDEEIIGREDTIATGNMKGDEAMFEATCLYAIKDSSGNLHKVTTVSREELIKGKVKNYKWMFETRPLDELTEGKGNVEVIKGITRQEDTTADVKMAKWLFETQTIDGIHSKFNKTEHNASVEAEPCKDSIKDGDEYNLKLCNTIQDSVKSESGDVSRVKDLFESQSLDEIGSEMATCDDQNQGEHIERGSVHKFTWMFENCPMNLINKDNEDASIRRESGEESGDVHSKKFIFETSSLDKIPNEPLEQKLVPIEQHVSNVDVKTSTMMFESLPLYAIRDKEGQFHEVTTVKKEEVMSADVRGARWMFETKPLDAIKAENEVYVIRAVTQEDVKKGDVKSARWKFETQPLDSLSSREESVVRVTEDFGSSNVQLSKQIFESEQSCKNFVRMVSVTDVQQGDVRTSTWLFENQSIDSLKGEPQEQGHVKTVHREDSQQGDVKRCTWLFESQPLDKIKEPEDTSKQGVEEEIPKADVKCTTWLFETTALDKITANSVADTLEVEKGKVNTTVVELPVYQSATTINLERDQRIQNIVQMIDELLVQDKQKDLNEKHQKLEDKVVLREKKVKETEDERRNRLSVHKEEIMKGNVKTAMEIFENLRKREELKGILSQVQEIEEETSSVDIKSLTTLYENVPDWMATPSSDAKQSKTGEKKAEVETKEEDLESISSVETAFEDLEKARQETKEEASHESHENQFKKTDSANNQDNDDIQKKPVVRTDSLKGSTKQTENTKVKLGSWSKGKSPLSKLFMSSGSDRTNKVGVKDAKKPDVKPSGGVLGRLFQSSSEKPEDITKSATQASNS</sequence>
<dbReference type="PANTHER" id="PTHR22591:SF2">
    <property type="entry name" value="XIN ACTIN-BINDING REPEAT-CONTAINING PROTEIN 1"/>
    <property type="match status" value="1"/>
</dbReference>
<protein>
    <submittedName>
        <fullName evidence="8">Putative xin actin-binding repeat-containing protein 1</fullName>
    </submittedName>
</protein>
<feature type="repeat" description="Xin" evidence="5">
    <location>
        <begin position="748"/>
        <end position="763"/>
    </location>
</feature>
<feature type="compositionally biased region" description="Basic and acidic residues" evidence="7">
    <location>
        <begin position="1096"/>
        <end position="1108"/>
    </location>
</feature>
<evidence type="ECO:0000256" key="5">
    <source>
        <dbReference type="PROSITE-ProRule" id="PRU00721"/>
    </source>
</evidence>
<feature type="repeat" description="Xin" evidence="5">
    <location>
        <begin position="887"/>
        <end position="902"/>
    </location>
</feature>
<keyword evidence="9" id="KW-1185">Reference proteome</keyword>
<dbReference type="EMBL" id="CP026249">
    <property type="protein sequence ID" value="AWP04543.1"/>
    <property type="molecule type" value="Genomic_DNA"/>
</dbReference>
<accession>A0A2U9BKP3</accession>
<evidence type="ECO:0000256" key="7">
    <source>
        <dbReference type="SAM" id="MobiDB-lite"/>
    </source>
</evidence>
<keyword evidence="6" id="KW-0175">Coiled coil</keyword>
<evidence type="ECO:0000313" key="9">
    <source>
        <dbReference type="Proteomes" id="UP000246464"/>
    </source>
</evidence>
<dbReference type="GO" id="GO:0005925">
    <property type="term" value="C:focal adhesion"/>
    <property type="evidence" value="ECO:0007669"/>
    <property type="project" value="TreeGrafter"/>
</dbReference>
<evidence type="ECO:0000256" key="4">
    <source>
        <dbReference type="ARBA" id="ARBA00023203"/>
    </source>
</evidence>
<feature type="region of interest" description="Disordered" evidence="7">
    <location>
        <begin position="1087"/>
        <end position="1252"/>
    </location>
</feature>
<feature type="compositionally biased region" description="Basic and acidic residues" evidence="7">
    <location>
        <begin position="1207"/>
        <end position="1221"/>
    </location>
</feature>
<dbReference type="AlphaFoldDB" id="A0A2U9BKP3"/>
<proteinExistence type="inferred from homology"/>
<dbReference type="PROSITE" id="PS51389">
    <property type="entry name" value="XIN"/>
    <property type="match status" value="17"/>
</dbReference>
<feature type="region of interest" description="Disordered" evidence="7">
    <location>
        <begin position="1"/>
        <end position="43"/>
    </location>
</feature>
<dbReference type="Pfam" id="PF08043">
    <property type="entry name" value="Xin"/>
    <property type="match status" value="10"/>
</dbReference>
<dbReference type="GO" id="GO:0007015">
    <property type="term" value="P:actin filament organization"/>
    <property type="evidence" value="ECO:0007669"/>
    <property type="project" value="TreeGrafter"/>
</dbReference>
<feature type="repeat" description="Xin" evidence="5">
    <location>
        <begin position="179"/>
        <end position="194"/>
    </location>
</feature>
<gene>
    <name evidence="8" type="ORF">SMAX5B_005844</name>
</gene>
<dbReference type="PANTHER" id="PTHR22591">
    <property type="entry name" value="XIN"/>
    <property type="match status" value="1"/>
</dbReference>
<feature type="coiled-coil region" evidence="6">
    <location>
        <begin position="995"/>
        <end position="1022"/>
    </location>
</feature>
<feature type="repeat" description="Xin" evidence="5">
    <location>
        <begin position="219"/>
        <end position="234"/>
    </location>
</feature>
<feature type="repeat" description="Xin" evidence="5">
    <location>
        <begin position="541"/>
        <end position="556"/>
    </location>
</feature>
<keyword evidence="3" id="KW-0965">Cell junction</keyword>
<feature type="repeat" description="Xin" evidence="5">
    <location>
        <begin position="431"/>
        <end position="446"/>
    </location>
</feature>
<evidence type="ECO:0000256" key="2">
    <source>
        <dbReference type="ARBA" id="ARBA00022737"/>
    </source>
</evidence>
<feature type="repeat" description="Xin" evidence="5">
    <location>
        <begin position="849"/>
        <end position="864"/>
    </location>
</feature>
<keyword evidence="2" id="KW-0677">Repeat</keyword>
<feature type="repeat" description="Xin" evidence="5">
    <location>
        <begin position="140"/>
        <end position="155"/>
    </location>
</feature>
<comment type="similarity">
    <text evidence="5">Belongs to the Xin family.</text>
</comment>
<reference evidence="8 9" key="1">
    <citation type="submission" date="2017-12" db="EMBL/GenBank/DDBJ databases">
        <title>Integrating genomic resources of turbot (Scophthalmus maximus) in depth evaluation of genetic and physical mapping variation across individuals.</title>
        <authorList>
            <person name="Martinez P."/>
        </authorList>
    </citation>
    <scope>NUCLEOTIDE SEQUENCE [LARGE SCALE GENOMIC DNA]</scope>
</reference>
<feature type="repeat" description="Xin" evidence="5">
    <location>
        <begin position="603"/>
        <end position="618"/>
    </location>
</feature>
<evidence type="ECO:0000256" key="6">
    <source>
        <dbReference type="SAM" id="Coils"/>
    </source>
</evidence>
<feature type="repeat" description="Xin" evidence="5">
    <location>
        <begin position="366"/>
        <end position="381"/>
    </location>
</feature>
<feature type="repeat" description="Xin" evidence="5">
    <location>
        <begin position="922"/>
        <end position="937"/>
    </location>
</feature>
<dbReference type="Proteomes" id="UP000246464">
    <property type="component" value="Chromosome 7"/>
</dbReference>
<evidence type="ECO:0000256" key="1">
    <source>
        <dbReference type="ARBA" id="ARBA00004282"/>
    </source>
</evidence>
<evidence type="ECO:0000313" key="8">
    <source>
        <dbReference type="EMBL" id="AWP04543.1"/>
    </source>
</evidence>